<organism evidence="2">
    <name type="scientific">freshwater metagenome</name>
    <dbReference type="NCBI Taxonomy" id="449393"/>
    <lineage>
        <taxon>unclassified sequences</taxon>
        <taxon>metagenomes</taxon>
        <taxon>ecological metagenomes</taxon>
    </lineage>
</organism>
<dbReference type="EMBL" id="CAEZXP010000008">
    <property type="protein sequence ID" value="CAB4707777.1"/>
    <property type="molecule type" value="Genomic_DNA"/>
</dbReference>
<dbReference type="InterPro" id="IPR036913">
    <property type="entry name" value="YegP-like_sf"/>
</dbReference>
<dbReference type="InterPro" id="IPR010879">
    <property type="entry name" value="DUF1508"/>
</dbReference>
<evidence type="ECO:0000313" key="2">
    <source>
        <dbReference type="EMBL" id="CAB4707777.1"/>
    </source>
</evidence>
<evidence type="ECO:0000259" key="1">
    <source>
        <dbReference type="Pfam" id="PF07411"/>
    </source>
</evidence>
<accession>A0A6J6Q9E6</accession>
<reference evidence="2" key="1">
    <citation type="submission" date="2020-05" db="EMBL/GenBank/DDBJ databases">
        <authorList>
            <person name="Chiriac C."/>
            <person name="Salcher M."/>
            <person name="Ghai R."/>
            <person name="Kavagutti S V."/>
        </authorList>
    </citation>
    <scope>NUCLEOTIDE SEQUENCE</scope>
</reference>
<gene>
    <name evidence="2" type="ORF">UFOPK2399_01788</name>
</gene>
<proteinExistence type="predicted"/>
<dbReference type="AlphaFoldDB" id="A0A6J6Q9E6"/>
<name>A0A6J6Q9E6_9ZZZZ</name>
<dbReference type="Pfam" id="PF07411">
    <property type="entry name" value="DUF1508"/>
    <property type="match status" value="1"/>
</dbReference>
<sequence length="67" mass="7556">MGGWSAHVHHFIVLHDGDLWRWQFVAPDQTVLAASADGYDTRLEAEESIIRVKEFAVLAPIGELERP</sequence>
<dbReference type="Gene3D" id="2.30.29.80">
    <property type="match status" value="1"/>
</dbReference>
<feature type="domain" description="DUF1508" evidence="1">
    <location>
        <begin position="20"/>
        <end position="61"/>
    </location>
</feature>
<dbReference type="SUPFAM" id="SSF160113">
    <property type="entry name" value="YegP-like"/>
    <property type="match status" value="1"/>
</dbReference>
<protein>
    <submittedName>
        <fullName evidence="2">Unannotated protein</fullName>
    </submittedName>
</protein>